<protein>
    <submittedName>
        <fullName evidence="2">Uncharacterized protein</fullName>
    </submittedName>
</protein>
<feature type="region of interest" description="Disordered" evidence="1">
    <location>
        <begin position="255"/>
        <end position="281"/>
    </location>
</feature>
<evidence type="ECO:0000256" key="1">
    <source>
        <dbReference type="SAM" id="MobiDB-lite"/>
    </source>
</evidence>
<gene>
    <name evidence="2" type="ORF">MERR_LOCUS26092</name>
</gene>
<evidence type="ECO:0000313" key="3">
    <source>
        <dbReference type="Proteomes" id="UP000467841"/>
    </source>
</evidence>
<organism evidence="2 3">
    <name type="scientific">Microthlaspi erraticum</name>
    <dbReference type="NCBI Taxonomy" id="1685480"/>
    <lineage>
        <taxon>Eukaryota</taxon>
        <taxon>Viridiplantae</taxon>
        <taxon>Streptophyta</taxon>
        <taxon>Embryophyta</taxon>
        <taxon>Tracheophyta</taxon>
        <taxon>Spermatophyta</taxon>
        <taxon>Magnoliopsida</taxon>
        <taxon>eudicotyledons</taxon>
        <taxon>Gunneridae</taxon>
        <taxon>Pentapetalae</taxon>
        <taxon>rosids</taxon>
        <taxon>malvids</taxon>
        <taxon>Brassicales</taxon>
        <taxon>Brassicaceae</taxon>
        <taxon>Coluteocarpeae</taxon>
        <taxon>Microthlaspi</taxon>
    </lineage>
</organism>
<keyword evidence="3" id="KW-1185">Reference proteome</keyword>
<feature type="compositionally biased region" description="Polar residues" evidence="1">
    <location>
        <begin position="147"/>
        <end position="168"/>
    </location>
</feature>
<name>A0A6D2JIH4_9BRAS</name>
<accession>A0A6D2JIH4</accession>
<feature type="compositionally biased region" description="Polar residues" evidence="1">
    <location>
        <begin position="266"/>
        <end position="281"/>
    </location>
</feature>
<feature type="compositionally biased region" description="Basic and acidic residues" evidence="1">
    <location>
        <begin position="106"/>
        <end position="125"/>
    </location>
</feature>
<proteinExistence type="predicted"/>
<comment type="caution">
    <text evidence="2">The sequence shown here is derived from an EMBL/GenBank/DDBJ whole genome shotgun (WGS) entry which is preliminary data.</text>
</comment>
<dbReference type="AlphaFoldDB" id="A0A6D2JIH4"/>
<reference evidence="2" key="1">
    <citation type="submission" date="2020-01" db="EMBL/GenBank/DDBJ databases">
        <authorList>
            <person name="Mishra B."/>
        </authorList>
    </citation>
    <scope>NUCLEOTIDE SEQUENCE [LARGE SCALE GENOMIC DNA]</scope>
</reference>
<feature type="region of interest" description="Disordered" evidence="1">
    <location>
        <begin position="59"/>
        <end position="182"/>
    </location>
</feature>
<dbReference type="EMBL" id="CACVBM020001199">
    <property type="protein sequence ID" value="CAA7038857.1"/>
    <property type="molecule type" value="Genomic_DNA"/>
</dbReference>
<evidence type="ECO:0000313" key="2">
    <source>
        <dbReference type="EMBL" id="CAA7038857.1"/>
    </source>
</evidence>
<dbReference type="Proteomes" id="UP000467841">
    <property type="component" value="Unassembled WGS sequence"/>
</dbReference>
<sequence>MRMICEKRSLSSIELRIELRTKPSDEKFGSLSAITFEEYEAPRMNPSVVAATRGLDFSKRVDHSSPQGGSLPKSLTEPLLSSQGRRRTHREGGRVPRPDAPTRPPDSIESKQRKLNSRADGRVDLEEPQFENPGFEYDQHLPGLPQSRWNPYNSSSSQLHQGQGATHTSRMKKRSRKLDRVSRVRWSAPDGRLPLQTTTLLPVLWGALRYPNTNPCLLEHLEHMGREEQGRTWCMDAAQLDTQRKKEEAILKSARPAKLQLDRAESQQSNPKNVASPLTSL</sequence>